<dbReference type="InterPro" id="IPR050598">
    <property type="entry name" value="AminoAcid_Transporter"/>
</dbReference>
<dbReference type="Gene3D" id="1.20.1740.10">
    <property type="entry name" value="Amino acid/polyamine transporter I"/>
    <property type="match status" value="1"/>
</dbReference>
<dbReference type="KEGG" id="hsr:HSBAA_PA_1620"/>
<evidence type="ECO:0000256" key="4">
    <source>
        <dbReference type="ARBA" id="ARBA00023136"/>
    </source>
</evidence>
<evidence type="ECO:0000313" key="6">
    <source>
        <dbReference type="EMBL" id="BBI65559.1"/>
    </source>
</evidence>
<feature type="transmembrane region" description="Helical" evidence="5">
    <location>
        <begin position="46"/>
        <end position="66"/>
    </location>
</feature>
<dbReference type="Proteomes" id="UP000320231">
    <property type="component" value="Plasmid pBAA-803-A"/>
</dbReference>
<protein>
    <recommendedName>
        <fullName evidence="8">Amino acid permease/ SLC12A domain-containing protein</fullName>
    </recommendedName>
</protein>
<dbReference type="PANTHER" id="PTHR11785:SF512">
    <property type="entry name" value="SOBREMESA, ISOFORM B"/>
    <property type="match status" value="1"/>
</dbReference>
<geneLocation type="plasmid" evidence="7">
    <name>pbaa-803-a dna</name>
</geneLocation>
<dbReference type="EMBL" id="AP019515">
    <property type="protein sequence ID" value="BBI65559.1"/>
    <property type="molecule type" value="Genomic_DNA"/>
</dbReference>
<name>A0A455UMR1_9GAMM</name>
<evidence type="ECO:0000256" key="3">
    <source>
        <dbReference type="ARBA" id="ARBA00022989"/>
    </source>
</evidence>
<dbReference type="PANTHER" id="PTHR11785">
    <property type="entry name" value="AMINO ACID TRANSPORTER"/>
    <property type="match status" value="1"/>
</dbReference>
<keyword evidence="4 5" id="KW-0472">Membrane</keyword>
<gene>
    <name evidence="6" type="ORF">HSBAA_PA_1620</name>
</gene>
<keyword evidence="6" id="KW-0614">Plasmid</keyword>
<dbReference type="Pfam" id="PF13520">
    <property type="entry name" value="AA_permease_2"/>
    <property type="match status" value="1"/>
</dbReference>
<keyword evidence="3 5" id="KW-1133">Transmembrane helix</keyword>
<comment type="subcellular location">
    <subcellularLocation>
        <location evidence="1">Membrane</location>
        <topology evidence="1">Multi-pass membrane protein</topology>
    </subcellularLocation>
</comment>
<dbReference type="AlphaFoldDB" id="A0A455UMR1"/>
<evidence type="ECO:0000256" key="1">
    <source>
        <dbReference type="ARBA" id="ARBA00004141"/>
    </source>
</evidence>
<evidence type="ECO:0000256" key="5">
    <source>
        <dbReference type="SAM" id="Phobius"/>
    </source>
</evidence>
<dbReference type="GO" id="GO:0016020">
    <property type="term" value="C:membrane"/>
    <property type="evidence" value="ECO:0007669"/>
    <property type="project" value="UniProtKB-SubCell"/>
</dbReference>
<keyword evidence="2 5" id="KW-0812">Transmembrane</keyword>
<dbReference type="GO" id="GO:0015179">
    <property type="term" value="F:L-amino acid transmembrane transporter activity"/>
    <property type="evidence" value="ECO:0007669"/>
    <property type="project" value="TreeGrafter"/>
</dbReference>
<accession>A0A455UMR1</accession>
<proteinExistence type="predicted"/>
<evidence type="ECO:0008006" key="8">
    <source>
        <dbReference type="Google" id="ProtNLM"/>
    </source>
</evidence>
<reference evidence="6 7" key="1">
    <citation type="journal article" date="2019" name="Microbiol. Resour. Announc.">
        <title>Complete Genome Sequence of Halomonas sulfidaeris Strain Esulfide1 Isolated from a Metal Sulfide Rock at a Depth of 2,200 Meters, Obtained Using Nanopore Sequencing.</title>
        <authorList>
            <person name="Saito M."/>
            <person name="Nishigata A."/>
            <person name="Galipon J."/>
            <person name="Arakawa K."/>
        </authorList>
    </citation>
    <scope>NUCLEOTIDE SEQUENCE [LARGE SCALE GENOMIC DNA]</scope>
    <source>
        <strain evidence="6 7">ATCC BAA-803</strain>
        <plasmid evidence="7">pbaa-803-a dna</plasmid>
    </source>
</reference>
<sequence length="97" mass="10077">MAKQDRTPQYKEGSLSLVGAVALGTGVMIGAGIFALTGQMAEMTGYLFLSLLAAAVIVSFSAYSYVKMSNAYPSAGGIGMYLQKAYGPTLPTAFHAL</sequence>
<dbReference type="InterPro" id="IPR002293">
    <property type="entry name" value="AA/rel_permease1"/>
</dbReference>
<evidence type="ECO:0000313" key="7">
    <source>
        <dbReference type="Proteomes" id="UP000320231"/>
    </source>
</evidence>
<organism evidence="6 7">
    <name type="scientific">Vreelandella sulfidaeris</name>
    <dbReference type="NCBI Taxonomy" id="115553"/>
    <lineage>
        <taxon>Bacteria</taxon>
        <taxon>Pseudomonadati</taxon>
        <taxon>Pseudomonadota</taxon>
        <taxon>Gammaproteobacteria</taxon>
        <taxon>Oceanospirillales</taxon>
        <taxon>Halomonadaceae</taxon>
        <taxon>Vreelandella</taxon>
    </lineage>
</organism>
<evidence type="ECO:0000256" key="2">
    <source>
        <dbReference type="ARBA" id="ARBA00022692"/>
    </source>
</evidence>
<feature type="transmembrane region" description="Helical" evidence="5">
    <location>
        <begin position="12"/>
        <end position="34"/>
    </location>
</feature>